<dbReference type="eggNOG" id="ENOG502R0Q3">
    <property type="taxonomic scope" value="Eukaryota"/>
</dbReference>
<dbReference type="AlphaFoldDB" id="A0A1I7SYY9"/>
<feature type="region of interest" description="Disordered" evidence="1">
    <location>
        <begin position="89"/>
        <end position="129"/>
    </location>
</feature>
<protein>
    <submittedName>
        <fullName evidence="3">Uncharacterized protein</fullName>
    </submittedName>
</protein>
<sequence length="330" mass="38166">MANRKKNNWSRKKKQNTVAKVYTFDRLDRDRTSPEYIQAMIATVPEMSEVREICLDEDTDVPVFGIMIEDENREPAREEEIFVKEEPVCDEGNLQNKGPVHEKEDLQNKDPVREEETLEKGESVCEEEDPQIEEVISVEDQIRRSTRIIRHDDIDQFMNTCPHLDKSRAFAFLSAMTLEESIKKGKGDVMTTKGCVPKWILDEVEDPRDEKLPKKKKTKKRPACHLKMNRVRDQTMIPIKWKKTRAQEQSQAKQPEKIDKKTIGRKQPNKSSKPSAVPRVKNPKKTLSKPSKIEGTKKVGKTKTAPKKVSTRNVLKEIKCQTNKKSMISK</sequence>
<evidence type="ECO:0000313" key="2">
    <source>
        <dbReference type="Proteomes" id="UP000095282"/>
    </source>
</evidence>
<feature type="compositionally biased region" description="Polar residues" evidence="1">
    <location>
        <begin position="320"/>
        <end position="330"/>
    </location>
</feature>
<evidence type="ECO:0000256" key="1">
    <source>
        <dbReference type="SAM" id="MobiDB-lite"/>
    </source>
</evidence>
<keyword evidence="2" id="KW-1185">Reference proteome</keyword>
<reference evidence="3" key="1">
    <citation type="submission" date="2016-11" db="UniProtKB">
        <authorList>
            <consortium name="WormBaseParasite"/>
        </authorList>
    </citation>
    <scope>IDENTIFICATION</scope>
</reference>
<feature type="region of interest" description="Disordered" evidence="1">
    <location>
        <begin position="242"/>
        <end position="330"/>
    </location>
</feature>
<dbReference type="WBParaSite" id="Csp11.Scaffold36.g172.t1">
    <property type="protein sequence ID" value="Csp11.Scaffold36.g172.t1"/>
    <property type="gene ID" value="Csp11.Scaffold36.g172"/>
</dbReference>
<accession>A0A1I7SYY9</accession>
<feature type="compositionally biased region" description="Basic and acidic residues" evidence="1">
    <location>
        <begin position="99"/>
        <end position="123"/>
    </location>
</feature>
<evidence type="ECO:0000313" key="3">
    <source>
        <dbReference type="WBParaSite" id="Csp11.Scaffold36.g172.t1"/>
    </source>
</evidence>
<organism evidence="2 3">
    <name type="scientific">Caenorhabditis tropicalis</name>
    <dbReference type="NCBI Taxonomy" id="1561998"/>
    <lineage>
        <taxon>Eukaryota</taxon>
        <taxon>Metazoa</taxon>
        <taxon>Ecdysozoa</taxon>
        <taxon>Nematoda</taxon>
        <taxon>Chromadorea</taxon>
        <taxon>Rhabditida</taxon>
        <taxon>Rhabditina</taxon>
        <taxon>Rhabditomorpha</taxon>
        <taxon>Rhabditoidea</taxon>
        <taxon>Rhabditidae</taxon>
        <taxon>Peloderinae</taxon>
        <taxon>Caenorhabditis</taxon>
    </lineage>
</organism>
<proteinExistence type="predicted"/>
<dbReference type="Proteomes" id="UP000095282">
    <property type="component" value="Unplaced"/>
</dbReference>
<name>A0A1I7SYY9_9PELO</name>
<feature type="compositionally biased region" description="Basic residues" evidence="1">
    <location>
        <begin position="298"/>
        <end position="310"/>
    </location>
</feature>